<dbReference type="Proteomes" id="UP000095454">
    <property type="component" value="Unassembled WGS sequence"/>
</dbReference>
<dbReference type="EMBL" id="CZAQ01000011">
    <property type="protein sequence ID" value="CUP02758.1"/>
    <property type="molecule type" value="Genomic_DNA"/>
</dbReference>
<organism evidence="1 2">
    <name type="scientific">Collinsella aerofaciens</name>
    <dbReference type="NCBI Taxonomy" id="74426"/>
    <lineage>
        <taxon>Bacteria</taxon>
        <taxon>Bacillati</taxon>
        <taxon>Actinomycetota</taxon>
        <taxon>Coriobacteriia</taxon>
        <taxon>Coriobacteriales</taxon>
        <taxon>Coriobacteriaceae</taxon>
        <taxon>Collinsella</taxon>
    </lineage>
</organism>
<evidence type="ECO:0000313" key="1">
    <source>
        <dbReference type="EMBL" id="CUP02758.1"/>
    </source>
</evidence>
<dbReference type="AlphaFoldDB" id="A0A174JYS6"/>
<evidence type="ECO:0000313" key="2">
    <source>
        <dbReference type="Proteomes" id="UP000095454"/>
    </source>
</evidence>
<sequence length="146" mass="16257">MHDCAPSICAKDCSGIVKVVVLIFEIIAGPRIRIASSRKVGGYRTVFNSNARYDGIGCKVEFFRLECGGFRGRDIRLPEVPAVVIDEAAIFTQTLFYFVGLKPRIFVPIVKRRVCRLIDVCRVQRRRAIPHVAQTVEVADGDGGFD</sequence>
<accession>A0A174JYS6</accession>
<proteinExistence type="predicted"/>
<reference evidence="1 2" key="1">
    <citation type="submission" date="2015-09" db="EMBL/GenBank/DDBJ databases">
        <authorList>
            <consortium name="Pathogen Informatics"/>
        </authorList>
    </citation>
    <scope>NUCLEOTIDE SEQUENCE [LARGE SCALE GENOMIC DNA]</scope>
    <source>
        <strain evidence="1 2">2789STDY5834902</strain>
    </source>
</reference>
<protein>
    <submittedName>
        <fullName evidence="1">Uncharacterized protein</fullName>
    </submittedName>
</protein>
<name>A0A174JYS6_9ACTN</name>
<gene>
    <name evidence="1" type="ORF">ERS852514_00838</name>
</gene>